<evidence type="ECO:0000313" key="2">
    <source>
        <dbReference type="Proteomes" id="UP000260025"/>
    </source>
</evidence>
<reference evidence="1 2" key="1">
    <citation type="submission" date="2018-08" db="EMBL/GenBank/DDBJ databases">
        <title>A genome reference for cultivated species of the human gut microbiota.</title>
        <authorList>
            <person name="Zou Y."/>
            <person name="Xue W."/>
            <person name="Luo G."/>
        </authorList>
    </citation>
    <scope>NUCLEOTIDE SEQUENCE [LARGE SCALE GENOMIC DNA]</scope>
    <source>
        <strain evidence="1 2">OF01-2LB</strain>
    </source>
</reference>
<evidence type="ECO:0000313" key="1">
    <source>
        <dbReference type="EMBL" id="RGC15900.1"/>
    </source>
</evidence>
<dbReference type="Proteomes" id="UP000260025">
    <property type="component" value="Unassembled WGS sequence"/>
</dbReference>
<organism evidence="1 2">
    <name type="scientific">Clostridium innocuum</name>
    <dbReference type="NCBI Taxonomy" id="1522"/>
    <lineage>
        <taxon>Bacteria</taxon>
        <taxon>Bacillati</taxon>
        <taxon>Bacillota</taxon>
        <taxon>Clostridia</taxon>
        <taxon>Eubacteriales</taxon>
        <taxon>Clostridiaceae</taxon>
        <taxon>Clostridium</taxon>
    </lineage>
</organism>
<sequence length="436" mass="49185">MMKKYMCYILPVVLLLPIAGALGVWSQKNNMQIGLRKTADGEFDVIGDPSAIKNLSYQFMVTDDLNVWQVTGKGDTLKAAYAASDVLRDQTNTVDIQISPVFDEHIKQNSIENPNFDQPSDMEITYMIAGVEDVSYRLSLFDPLANGENKQKDIAFEVRWKKDKLGSLIQCDYFDNDPKGSLSCSLPSPLGDDLYQNARETTGLTCWSVDEHGYFIVSPLQFLYDFSQVTFDQNPGGIYRSENGKSRRIVSLPLGKQDILGIVSTEKNVTALVMEKKELYLYTYDSSGKQLDRSDLHTALPDIAEPVLQLDQQGHILFGYMDGFDYVAQVYKQKNGRLKQIDSVKVSVGANSSAPVQQQYDQGVLYCMQEGSQTIRILAANHKGMLYSSEVYGDYQEDDLLGYLDLNKGLSYENIIQRYLFDGKRYIVNMKLLSTR</sequence>
<dbReference type="EMBL" id="QVEV01000011">
    <property type="protein sequence ID" value="RGC15900.1"/>
    <property type="molecule type" value="Genomic_DNA"/>
</dbReference>
<dbReference type="AlphaFoldDB" id="A0A3E2VX98"/>
<dbReference type="OrthoDB" id="1652150at2"/>
<accession>A0A3E2VX98</accession>
<name>A0A3E2VX98_CLOIN</name>
<proteinExistence type="predicted"/>
<comment type="caution">
    <text evidence="1">The sequence shown here is derived from an EMBL/GenBank/DDBJ whole genome shotgun (WGS) entry which is preliminary data.</text>
</comment>
<gene>
    <name evidence="1" type="ORF">DXA38_09545</name>
</gene>
<protein>
    <submittedName>
        <fullName evidence="1">Uncharacterized protein</fullName>
    </submittedName>
</protein>